<feature type="region of interest" description="Disordered" evidence="1">
    <location>
        <begin position="157"/>
        <end position="192"/>
    </location>
</feature>
<dbReference type="Gene3D" id="3.40.1440.10">
    <property type="entry name" value="GIY-YIG endonuclease"/>
    <property type="match status" value="1"/>
</dbReference>
<evidence type="ECO:0000313" key="3">
    <source>
        <dbReference type="EMBL" id="KAG9322034.1"/>
    </source>
</evidence>
<feature type="compositionally biased region" description="Polar residues" evidence="1">
    <location>
        <begin position="157"/>
        <end position="188"/>
    </location>
</feature>
<dbReference type="Pfam" id="PF01541">
    <property type="entry name" value="GIY-YIG"/>
    <property type="match status" value="1"/>
</dbReference>
<feature type="compositionally biased region" description="Polar residues" evidence="1">
    <location>
        <begin position="36"/>
        <end position="45"/>
    </location>
</feature>
<evidence type="ECO:0000259" key="2">
    <source>
        <dbReference type="PROSITE" id="PS50164"/>
    </source>
</evidence>
<proteinExistence type="predicted"/>
<feature type="domain" description="GIY-YIG" evidence="2">
    <location>
        <begin position="76"/>
        <end position="159"/>
    </location>
</feature>
<dbReference type="AlphaFoldDB" id="A0A9P8A434"/>
<gene>
    <name evidence="3" type="ORF">KVV02_006052</name>
</gene>
<evidence type="ECO:0000256" key="1">
    <source>
        <dbReference type="SAM" id="MobiDB-lite"/>
    </source>
</evidence>
<dbReference type="CDD" id="cd10455">
    <property type="entry name" value="GIY-YIG_SLX1"/>
    <property type="match status" value="1"/>
</dbReference>
<dbReference type="InterPro" id="IPR035901">
    <property type="entry name" value="GIY-YIG_endonuc_sf"/>
</dbReference>
<evidence type="ECO:0000313" key="4">
    <source>
        <dbReference type="Proteomes" id="UP000717515"/>
    </source>
</evidence>
<reference evidence="3" key="1">
    <citation type="submission" date="2021-07" db="EMBL/GenBank/DDBJ databases">
        <title>Draft genome of Mortierella alpina, strain LL118, isolated from an aspen leaf litter sample.</title>
        <authorList>
            <person name="Yang S."/>
            <person name="Vinatzer B.A."/>
        </authorList>
    </citation>
    <scope>NUCLEOTIDE SEQUENCE</scope>
    <source>
        <strain evidence="3">LL118</strain>
    </source>
</reference>
<protein>
    <recommendedName>
        <fullName evidence="2">GIY-YIG domain-containing protein</fullName>
    </recommendedName>
</protein>
<dbReference type="PROSITE" id="PS50164">
    <property type="entry name" value="GIY_YIG"/>
    <property type="match status" value="1"/>
</dbReference>
<feature type="compositionally biased region" description="Basic and acidic residues" evidence="1">
    <location>
        <begin position="24"/>
        <end position="35"/>
    </location>
</feature>
<dbReference type="PANTHER" id="PTHR20208">
    <property type="entry name" value="STRUCTURE-SPECIFIC ENDONUCLEASE SUBUNIT SLX1"/>
    <property type="match status" value="1"/>
</dbReference>
<accession>A0A9P8A434</accession>
<sequence>MTSSKRKASLVIIDDNDYDENVLDQDRDREQDQDTPRVSSQLSDSQPEDQPEDLIRGGIKGATVKEAGRERDPLIPFYCCYLLASNVPRYKSHAYVGSTPDPVKRLRQHNGDLTQGAKKTSKKRPWKMVLLVHGFPTKLAALQFEWAWQHPERSRQFGSSSSAKTVPPTSSHSLPAAGSQATGSSSKGQKVRPIATVQEKLKTEYLENQQDRTMLDCDLIRSHILMETGTLEELSHLFSDSGFRHGYLQLSMLQQLYGGLRNDCAFGVHGDRHAFAGPSHSTLV</sequence>
<dbReference type="InterPro" id="IPR050381">
    <property type="entry name" value="SLX1_endonuclease"/>
</dbReference>
<dbReference type="InterPro" id="IPR000305">
    <property type="entry name" value="GIY-YIG_endonuc"/>
</dbReference>
<feature type="compositionally biased region" description="Acidic residues" evidence="1">
    <location>
        <begin position="14"/>
        <end position="23"/>
    </location>
</feature>
<name>A0A9P8A434_MORAP</name>
<organism evidence="3 4">
    <name type="scientific">Mortierella alpina</name>
    <name type="common">Oleaginous fungus</name>
    <name type="synonym">Mortierella renispora</name>
    <dbReference type="NCBI Taxonomy" id="64518"/>
    <lineage>
        <taxon>Eukaryota</taxon>
        <taxon>Fungi</taxon>
        <taxon>Fungi incertae sedis</taxon>
        <taxon>Mucoromycota</taxon>
        <taxon>Mortierellomycotina</taxon>
        <taxon>Mortierellomycetes</taxon>
        <taxon>Mortierellales</taxon>
        <taxon>Mortierellaceae</taxon>
        <taxon>Mortierella</taxon>
    </lineage>
</organism>
<feature type="region of interest" description="Disordered" evidence="1">
    <location>
        <begin position="1"/>
        <end position="54"/>
    </location>
</feature>
<dbReference type="SUPFAM" id="SSF82771">
    <property type="entry name" value="GIY-YIG endonuclease"/>
    <property type="match status" value="1"/>
</dbReference>
<dbReference type="Proteomes" id="UP000717515">
    <property type="component" value="Unassembled WGS sequence"/>
</dbReference>
<dbReference type="EMBL" id="JAIFTL010000169">
    <property type="protein sequence ID" value="KAG9322034.1"/>
    <property type="molecule type" value="Genomic_DNA"/>
</dbReference>
<comment type="caution">
    <text evidence="3">The sequence shown here is derived from an EMBL/GenBank/DDBJ whole genome shotgun (WGS) entry which is preliminary data.</text>
</comment>